<protein>
    <recommendedName>
        <fullName evidence="1">HTH-like domain-containing protein</fullName>
    </recommendedName>
</protein>
<evidence type="ECO:0000313" key="3">
    <source>
        <dbReference type="Proteomes" id="UP000315724"/>
    </source>
</evidence>
<name>A0A517QL73_9PLAN</name>
<dbReference type="InterPro" id="IPR025948">
    <property type="entry name" value="HTH-like_dom"/>
</dbReference>
<dbReference type="EMBL" id="CP036267">
    <property type="protein sequence ID" value="QDT32390.1"/>
    <property type="molecule type" value="Genomic_DNA"/>
</dbReference>
<dbReference type="SUPFAM" id="SSF53098">
    <property type="entry name" value="Ribonuclease H-like"/>
    <property type="match status" value="1"/>
</dbReference>
<dbReference type="PANTHER" id="PTHR46889:SF4">
    <property type="entry name" value="TRANSPOSASE INSO FOR INSERTION SEQUENCE ELEMENT IS911B-RELATED"/>
    <property type="match status" value="1"/>
</dbReference>
<dbReference type="InterPro" id="IPR012337">
    <property type="entry name" value="RNaseH-like_sf"/>
</dbReference>
<keyword evidence="3" id="KW-1185">Reference proteome</keyword>
<evidence type="ECO:0000313" key="2">
    <source>
        <dbReference type="EMBL" id="QDT32390.1"/>
    </source>
</evidence>
<dbReference type="PANTHER" id="PTHR46889">
    <property type="entry name" value="TRANSPOSASE INSF FOR INSERTION SEQUENCE IS3B-RELATED"/>
    <property type="match status" value="1"/>
</dbReference>
<dbReference type="KEGG" id="tpol:Mal48_16360"/>
<reference evidence="2 3" key="1">
    <citation type="submission" date="2019-02" db="EMBL/GenBank/DDBJ databases">
        <title>Deep-cultivation of Planctomycetes and their phenomic and genomic characterization uncovers novel biology.</title>
        <authorList>
            <person name="Wiegand S."/>
            <person name="Jogler M."/>
            <person name="Boedeker C."/>
            <person name="Pinto D."/>
            <person name="Vollmers J."/>
            <person name="Rivas-Marin E."/>
            <person name="Kohn T."/>
            <person name="Peeters S.H."/>
            <person name="Heuer A."/>
            <person name="Rast P."/>
            <person name="Oberbeckmann S."/>
            <person name="Bunk B."/>
            <person name="Jeske O."/>
            <person name="Meyerdierks A."/>
            <person name="Storesund J.E."/>
            <person name="Kallscheuer N."/>
            <person name="Luecker S."/>
            <person name="Lage O.M."/>
            <person name="Pohl T."/>
            <person name="Merkel B.J."/>
            <person name="Hornburger P."/>
            <person name="Mueller R.-W."/>
            <person name="Bruemmer F."/>
            <person name="Labrenz M."/>
            <person name="Spormann A.M."/>
            <person name="Op den Camp H."/>
            <person name="Overmann J."/>
            <person name="Amann R."/>
            <person name="Jetten M.S.M."/>
            <person name="Mascher T."/>
            <person name="Medema M.H."/>
            <person name="Devos D.P."/>
            <person name="Kaster A.-K."/>
            <person name="Ovreas L."/>
            <person name="Rohde M."/>
            <person name="Galperin M.Y."/>
            <person name="Jogler C."/>
        </authorList>
    </citation>
    <scope>NUCLEOTIDE SEQUENCE [LARGE SCALE GENOMIC DNA]</scope>
    <source>
        <strain evidence="2 3">Mal48</strain>
    </source>
</reference>
<accession>A0A517QL73</accession>
<dbReference type="Pfam" id="PF13276">
    <property type="entry name" value="HTH_21"/>
    <property type="match status" value="1"/>
</dbReference>
<dbReference type="InterPro" id="IPR050900">
    <property type="entry name" value="Transposase_IS3/IS150/IS904"/>
</dbReference>
<dbReference type="Proteomes" id="UP000315724">
    <property type="component" value="Chromosome"/>
</dbReference>
<organism evidence="2 3">
    <name type="scientific">Thalassoglobus polymorphus</name>
    <dbReference type="NCBI Taxonomy" id="2527994"/>
    <lineage>
        <taxon>Bacteria</taxon>
        <taxon>Pseudomonadati</taxon>
        <taxon>Planctomycetota</taxon>
        <taxon>Planctomycetia</taxon>
        <taxon>Planctomycetales</taxon>
        <taxon>Planctomycetaceae</taxon>
        <taxon>Thalassoglobus</taxon>
    </lineage>
</organism>
<evidence type="ECO:0000259" key="1">
    <source>
        <dbReference type="Pfam" id="PF13276"/>
    </source>
</evidence>
<sequence length="139" mass="16326">MQRAELLTGEIEEIHLKRKEAYSSLRVHQELLDPGHAYYVNTVVKLMRKTGVRARTKKKFIATTNSNDDRPVAENVLNREFNSPTKPNEVWLSDITYNWTDQGWMYLAVARDLFTKKLLTVVWRIDDFKTGSRCHVERD</sequence>
<dbReference type="RefSeq" id="WP_197442148.1">
    <property type="nucleotide sequence ID" value="NZ_CP036267.1"/>
</dbReference>
<gene>
    <name evidence="2" type="ORF">Mal48_16360</name>
</gene>
<feature type="domain" description="HTH-like" evidence="1">
    <location>
        <begin position="4"/>
        <end position="60"/>
    </location>
</feature>
<dbReference type="AlphaFoldDB" id="A0A517QL73"/>
<proteinExistence type="predicted"/>